<dbReference type="InterPro" id="IPR013785">
    <property type="entry name" value="Aldolase_TIM"/>
</dbReference>
<dbReference type="NCBIfam" id="TIGR00586">
    <property type="entry name" value="mutt"/>
    <property type="match status" value="1"/>
</dbReference>
<keyword evidence="9" id="KW-0234">DNA repair</keyword>
<dbReference type="PROSITE" id="PS00893">
    <property type="entry name" value="NUDIX_BOX"/>
    <property type="match status" value="1"/>
</dbReference>
<dbReference type="Gene3D" id="3.20.20.70">
    <property type="entry name" value="Aldolase class I"/>
    <property type="match status" value="1"/>
</dbReference>
<sequence length="324" mass="34904">MSDSDRSRNGKHIHVVAGVIVDARDRILLARRTEGRDLAGLWEFPGGKVDPGETPEAALVRELREELGIEARVGTPVIAVPQQYPHKRLRLDVRRIDAWTGTVKGLDGQALVWVPSHKLASYAMPDADRPVVAALQDPDRYLITPEPGEDAARWLAALRAALDAGVRRVQLRAPAFAVGDPGRWRTLVERALAHVRDTGAEALINDDVAMAEAFGIGVHLRAPRLRTLSSRPLPKTQLVIASCHDLEELRLAQSIGCDAAVLGPVLPTASHPGAPGIGWERFVELREQVALPIYALGGMAVGDVALARSHGAQGIAAIRGLWPG</sequence>
<dbReference type="Pfam" id="PF02581">
    <property type="entry name" value="TMP-TENI"/>
    <property type="match status" value="1"/>
</dbReference>
<dbReference type="PROSITE" id="PS51462">
    <property type="entry name" value="NUDIX"/>
    <property type="match status" value="1"/>
</dbReference>
<evidence type="ECO:0000256" key="12">
    <source>
        <dbReference type="ARBA" id="ARBA00038905"/>
    </source>
</evidence>
<evidence type="ECO:0000256" key="14">
    <source>
        <dbReference type="ARBA" id="ARBA00041592"/>
    </source>
</evidence>
<evidence type="ECO:0000259" key="17">
    <source>
        <dbReference type="PROSITE" id="PS51462"/>
    </source>
</evidence>
<evidence type="ECO:0000256" key="11">
    <source>
        <dbReference type="ARBA" id="ARBA00036904"/>
    </source>
</evidence>
<proteinExistence type="inferred from homology"/>
<dbReference type="InterPro" id="IPR000086">
    <property type="entry name" value="NUDIX_hydrolase_dom"/>
</dbReference>
<dbReference type="CDD" id="cd00564">
    <property type="entry name" value="TMP_TenI"/>
    <property type="match status" value="1"/>
</dbReference>
<protein>
    <recommendedName>
        <fullName evidence="13">8-oxo-dGTP diphosphatase</fullName>
        <ecNumber evidence="12">3.6.1.55</ecNumber>
    </recommendedName>
    <alternativeName>
        <fullName evidence="16">7,8-dihydro-8-oxoguanine-triphosphatase</fullName>
    </alternativeName>
    <alternativeName>
        <fullName evidence="15">Mutator protein MutT</fullName>
    </alternativeName>
    <alternativeName>
        <fullName evidence="14">dGTP pyrophosphohydrolase</fullName>
    </alternativeName>
</protein>
<dbReference type="InterPro" id="IPR036206">
    <property type="entry name" value="ThiamineP_synth_sf"/>
</dbReference>
<keyword evidence="8" id="KW-0460">Magnesium</keyword>
<dbReference type="InterPro" id="IPR003561">
    <property type="entry name" value="Mutator_MutT"/>
</dbReference>
<dbReference type="InterPro" id="IPR047127">
    <property type="entry name" value="MutT-like"/>
</dbReference>
<dbReference type="InterPro" id="IPR029119">
    <property type="entry name" value="MutY_C"/>
</dbReference>
<dbReference type="Gene3D" id="3.90.79.10">
    <property type="entry name" value="Nucleoside Triphosphate Pyrophosphohydrolase"/>
    <property type="match status" value="1"/>
</dbReference>
<dbReference type="EC" id="3.6.1.55" evidence="12"/>
<dbReference type="InterPro" id="IPR020084">
    <property type="entry name" value="NUDIX_hydrolase_CS"/>
</dbReference>
<dbReference type="GO" id="GO:0016787">
    <property type="term" value="F:hydrolase activity"/>
    <property type="evidence" value="ECO:0007669"/>
    <property type="project" value="UniProtKB-KW"/>
</dbReference>
<evidence type="ECO:0000256" key="1">
    <source>
        <dbReference type="ARBA" id="ARBA00001946"/>
    </source>
</evidence>
<evidence type="ECO:0000256" key="16">
    <source>
        <dbReference type="ARBA" id="ARBA00042798"/>
    </source>
</evidence>
<evidence type="ECO:0000256" key="10">
    <source>
        <dbReference type="ARBA" id="ARBA00035861"/>
    </source>
</evidence>
<evidence type="ECO:0000313" key="19">
    <source>
        <dbReference type="Proteomes" id="UP001499959"/>
    </source>
</evidence>
<evidence type="ECO:0000313" key="18">
    <source>
        <dbReference type="EMBL" id="GAA4803445.1"/>
    </source>
</evidence>
<dbReference type="PANTHER" id="PTHR47707">
    <property type="entry name" value="8-OXO-DGTP DIPHOSPHATASE"/>
    <property type="match status" value="1"/>
</dbReference>
<keyword evidence="4" id="KW-0235">DNA replication</keyword>
<dbReference type="SUPFAM" id="SSF55811">
    <property type="entry name" value="Nudix"/>
    <property type="match status" value="1"/>
</dbReference>
<dbReference type="NCBIfam" id="NF006530">
    <property type="entry name" value="PRK08999.1"/>
    <property type="match status" value="1"/>
</dbReference>
<evidence type="ECO:0000256" key="5">
    <source>
        <dbReference type="ARBA" id="ARBA00022723"/>
    </source>
</evidence>
<evidence type="ECO:0000256" key="4">
    <source>
        <dbReference type="ARBA" id="ARBA00022705"/>
    </source>
</evidence>
<evidence type="ECO:0000256" key="6">
    <source>
        <dbReference type="ARBA" id="ARBA00022763"/>
    </source>
</evidence>
<dbReference type="InterPro" id="IPR020476">
    <property type="entry name" value="Nudix_hydrolase"/>
</dbReference>
<evidence type="ECO:0000256" key="2">
    <source>
        <dbReference type="ARBA" id="ARBA00005582"/>
    </source>
</evidence>
<keyword evidence="7 18" id="KW-0378">Hydrolase</keyword>
<accession>A0ABP9C210</accession>
<dbReference type="InterPro" id="IPR022998">
    <property type="entry name" value="ThiamineP_synth_TenI"/>
</dbReference>
<evidence type="ECO:0000256" key="9">
    <source>
        <dbReference type="ARBA" id="ARBA00023204"/>
    </source>
</evidence>
<comment type="catalytic activity">
    <reaction evidence="11">
        <text>8-oxo-GTP + H2O = 8-oxo-GMP + diphosphate + H(+)</text>
        <dbReference type="Rhea" id="RHEA:67616"/>
        <dbReference type="ChEBI" id="CHEBI:15377"/>
        <dbReference type="ChEBI" id="CHEBI:15378"/>
        <dbReference type="ChEBI" id="CHEBI:33019"/>
        <dbReference type="ChEBI" id="CHEBI:143553"/>
        <dbReference type="ChEBI" id="CHEBI:145694"/>
    </reaction>
</comment>
<evidence type="ECO:0000256" key="8">
    <source>
        <dbReference type="ARBA" id="ARBA00022842"/>
    </source>
</evidence>
<feature type="domain" description="Nudix hydrolase" evidence="17">
    <location>
        <begin position="10"/>
        <end position="137"/>
    </location>
</feature>
<evidence type="ECO:0000256" key="15">
    <source>
        <dbReference type="ARBA" id="ARBA00041979"/>
    </source>
</evidence>
<dbReference type="PRINTS" id="PR00502">
    <property type="entry name" value="NUDIXFAMILY"/>
</dbReference>
<reference evidence="19" key="1">
    <citation type="journal article" date="2019" name="Int. J. Syst. Evol. Microbiol.">
        <title>The Global Catalogue of Microorganisms (GCM) 10K type strain sequencing project: providing services to taxonomists for standard genome sequencing and annotation.</title>
        <authorList>
            <consortium name="The Broad Institute Genomics Platform"/>
            <consortium name="The Broad Institute Genome Sequencing Center for Infectious Disease"/>
            <person name="Wu L."/>
            <person name="Ma J."/>
        </authorList>
    </citation>
    <scope>NUCLEOTIDE SEQUENCE [LARGE SCALE GENOMIC DNA]</scope>
    <source>
        <strain evidence="19">JCM 18204</strain>
    </source>
</reference>
<keyword evidence="19" id="KW-1185">Reference proteome</keyword>
<comment type="catalytic activity">
    <reaction evidence="10">
        <text>8-oxo-dGTP + H2O = 8-oxo-dGMP + diphosphate + H(+)</text>
        <dbReference type="Rhea" id="RHEA:31575"/>
        <dbReference type="ChEBI" id="CHEBI:15377"/>
        <dbReference type="ChEBI" id="CHEBI:15378"/>
        <dbReference type="ChEBI" id="CHEBI:33019"/>
        <dbReference type="ChEBI" id="CHEBI:63224"/>
        <dbReference type="ChEBI" id="CHEBI:77896"/>
        <dbReference type="EC" id="3.6.1.55"/>
    </reaction>
</comment>
<comment type="caution">
    <text evidence="18">The sequence shown here is derived from an EMBL/GenBank/DDBJ whole genome shotgun (WGS) entry which is preliminary data.</text>
</comment>
<comment type="cofactor">
    <cofactor evidence="1">
        <name>Mg(2+)</name>
        <dbReference type="ChEBI" id="CHEBI:18420"/>
    </cofactor>
</comment>
<dbReference type="PANTHER" id="PTHR47707:SF1">
    <property type="entry name" value="NUDIX HYDROLASE FAMILY PROTEIN"/>
    <property type="match status" value="1"/>
</dbReference>
<organism evidence="18 19">
    <name type="scientific">Lysobacter hankyongensis</name>
    <dbReference type="NCBI Taxonomy" id="1176535"/>
    <lineage>
        <taxon>Bacteria</taxon>
        <taxon>Pseudomonadati</taxon>
        <taxon>Pseudomonadota</taxon>
        <taxon>Gammaproteobacteria</taxon>
        <taxon>Lysobacterales</taxon>
        <taxon>Lysobacteraceae</taxon>
        <taxon>Lysobacter</taxon>
    </lineage>
</organism>
<dbReference type="Proteomes" id="UP001499959">
    <property type="component" value="Unassembled WGS sequence"/>
</dbReference>
<dbReference type="EMBL" id="BAABJE010000017">
    <property type="protein sequence ID" value="GAA4803445.1"/>
    <property type="molecule type" value="Genomic_DNA"/>
</dbReference>
<dbReference type="RefSeq" id="WP_345304433.1">
    <property type="nucleotide sequence ID" value="NZ_BAABJE010000017.1"/>
</dbReference>
<dbReference type="CDD" id="cd03425">
    <property type="entry name" value="NUDIX_MutT_NudA_like"/>
    <property type="match status" value="1"/>
</dbReference>
<comment type="similarity">
    <text evidence="2">Belongs to the Nudix hydrolase family.</text>
</comment>
<dbReference type="Pfam" id="PF14815">
    <property type="entry name" value="NUDIX_4"/>
    <property type="match status" value="1"/>
</dbReference>
<keyword evidence="6" id="KW-0227">DNA damage</keyword>
<evidence type="ECO:0000256" key="3">
    <source>
        <dbReference type="ARBA" id="ARBA00022457"/>
    </source>
</evidence>
<dbReference type="InterPro" id="IPR015797">
    <property type="entry name" value="NUDIX_hydrolase-like_dom_sf"/>
</dbReference>
<gene>
    <name evidence="18" type="ORF">GCM10023307_32820</name>
</gene>
<name>A0ABP9C210_9GAMM</name>
<keyword evidence="5" id="KW-0479">Metal-binding</keyword>
<evidence type="ECO:0000256" key="13">
    <source>
        <dbReference type="ARBA" id="ARBA00040794"/>
    </source>
</evidence>
<dbReference type="SUPFAM" id="SSF51391">
    <property type="entry name" value="Thiamin phosphate synthase"/>
    <property type="match status" value="1"/>
</dbReference>
<keyword evidence="3" id="KW-0515">Mutator protein</keyword>
<evidence type="ECO:0000256" key="7">
    <source>
        <dbReference type="ARBA" id="ARBA00022801"/>
    </source>
</evidence>